<dbReference type="InParanoid" id="C3YLT0"/>
<accession>C3YLT0</accession>
<dbReference type="eggNOG" id="KOG1720">
    <property type="taxonomic scope" value="Eukaryota"/>
</dbReference>
<dbReference type="EMBL" id="GG666529">
    <property type="protein sequence ID" value="EEN58524.1"/>
    <property type="molecule type" value="Genomic_DNA"/>
</dbReference>
<sequence>QQAKMWVQGDIFRAKQKENKLKDRATVSRILSGVDDISIQDTDRAYQNNDYADYEEEYVPPVTRSSLSMTQGDKLRAIKARKHPRSASTGAIKISSNNSQGVMSPLKSSKVSSSSSVIKRTTRSTASTATAALKSSLRLASSQPIIHHRRKDRDRIHKSMEKTDEIKVAELSRGNNKLSDITAADFRGSPVIKYNTRSTNAPLKPTHTYY</sequence>
<name>C3YLT0_BRAFL</name>
<feature type="compositionally biased region" description="Polar residues" evidence="1">
    <location>
        <begin position="86"/>
        <end position="102"/>
    </location>
</feature>
<organism>
    <name type="scientific">Branchiostoma floridae</name>
    <name type="common">Florida lancelet</name>
    <name type="synonym">Amphioxus</name>
    <dbReference type="NCBI Taxonomy" id="7739"/>
    <lineage>
        <taxon>Eukaryota</taxon>
        <taxon>Metazoa</taxon>
        <taxon>Chordata</taxon>
        <taxon>Cephalochordata</taxon>
        <taxon>Leptocardii</taxon>
        <taxon>Amphioxiformes</taxon>
        <taxon>Branchiostomatidae</taxon>
        <taxon>Branchiostoma</taxon>
    </lineage>
</organism>
<protein>
    <submittedName>
        <fullName evidence="2">Uncharacterized protein</fullName>
    </submittedName>
</protein>
<evidence type="ECO:0000256" key="1">
    <source>
        <dbReference type="SAM" id="MobiDB-lite"/>
    </source>
</evidence>
<reference evidence="2" key="1">
    <citation type="journal article" date="2008" name="Nature">
        <title>The amphioxus genome and the evolution of the chordate karyotype.</title>
        <authorList>
            <consortium name="US DOE Joint Genome Institute (JGI-PGF)"/>
            <person name="Putnam N.H."/>
            <person name="Butts T."/>
            <person name="Ferrier D.E.K."/>
            <person name="Furlong R.F."/>
            <person name="Hellsten U."/>
            <person name="Kawashima T."/>
            <person name="Robinson-Rechavi M."/>
            <person name="Shoguchi E."/>
            <person name="Terry A."/>
            <person name="Yu J.-K."/>
            <person name="Benito-Gutierrez E.L."/>
            <person name="Dubchak I."/>
            <person name="Garcia-Fernandez J."/>
            <person name="Gibson-Brown J.J."/>
            <person name="Grigoriev I.V."/>
            <person name="Horton A.C."/>
            <person name="de Jong P.J."/>
            <person name="Jurka J."/>
            <person name="Kapitonov V.V."/>
            <person name="Kohara Y."/>
            <person name="Kuroki Y."/>
            <person name="Lindquist E."/>
            <person name="Lucas S."/>
            <person name="Osoegawa K."/>
            <person name="Pennacchio L.A."/>
            <person name="Salamov A.A."/>
            <person name="Satou Y."/>
            <person name="Sauka-Spengler T."/>
            <person name="Schmutz J."/>
            <person name="Shin-I T."/>
            <person name="Toyoda A."/>
            <person name="Bronner-Fraser M."/>
            <person name="Fujiyama A."/>
            <person name="Holland L.Z."/>
            <person name="Holland P.W.H."/>
            <person name="Satoh N."/>
            <person name="Rokhsar D.S."/>
        </authorList>
    </citation>
    <scope>NUCLEOTIDE SEQUENCE [LARGE SCALE GENOMIC DNA]</scope>
    <source>
        <strain evidence="2">S238N-H82</strain>
        <tissue evidence="2">Testes</tissue>
    </source>
</reference>
<gene>
    <name evidence="2" type="ORF">BRAFLDRAFT_93819</name>
</gene>
<dbReference type="STRING" id="7739.C3YLT0"/>
<feature type="region of interest" description="Disordered" evidence="1">
    <location>
        <begin position="80"/>
        <end position="108"/>
    </location>
</feature>
<dbReference type="AlphaFoldDB" id="C3YLT0"/>
<proteinExistence type="predicted"/>
<feature type="non-terminal residue" evidence="2">
    <location>
        <position position="1"/>
    </location>
</feature>
<evidence type="ECO:0000313" key="2">
    <source>
        <dbReference type="EMBL" id="EEN58524.1"/>
    </source>
</evidence>